<dbReference type="SMART" id="SM00249">
    <property type="entry name" value="PHD"/>
    <property type="match status" value="1"/>
</dbReference>
<gene>
    <name evidence="6" type="ORF">HW555_003710</name>
</gene>
<feature type="domain" description="PHD-type" evidence="5">
    <location>
        <begin position="1"/>
        <end position="55"/>
    </location>
</feature>
<keyword evidence="2 4" id="KW-0863">Zinc-finger</keyword>
<dbReference type="GO" id="GO:0008270">
    <property type="term" value="F:zinc ion binding"/>
    <property type="evidence" value="ECO:0007669"/>
    <property type="project" value="UniProtKB-KW"/>
</dbReference>
<protein>
    <recommendedName>
        <fullName evidence="5">PHD-type domain-containing protein</fullName>
    </recommendedName>
</protein>
<dbReference type="InterPro" id="IPR001965">
    <property type="entry name" value="Znf_PHD"/>
</dbReference>
<dbReference type="InterPro" id="IPR013083">
    <property type="entry name" value="Znf_RING/FYVE/PHD"/>
</dbReference>
<evidence type="ECO:0000256" key="2">
    <source>
        <dbReference type="ARBA" id="ARBA00022771"/>
    </source>
</evidence>
<sequence length="411" mass="45551">MEKCGVCSENLSEGAHCATCEQWFHYQCAGVTKSGYQRLSKDKKLNWRCVKCKPSETAHPPNSPRPDSESDLTGTEAVLTEIRALSAKFAPLEGLKEEVLALKKEFLDFKSSMNTQFSDVVNEFRSKINEMEQRIVLMDKVQCQVDQLQERIDQLEEGSNRNEQWLRMNNIELKGVPQSNNENLIDIVAKIGARINYPVSKNLINFISRVPSQQKEHFKPIIVGFCNRYIKEDFIAAARYELKTSPLTFENHFPRSANRVFLLTLRSVTVRTKYSKIQKLYNNLLISLTLLPGALKSGLGGGTKGVQAVCDIGNFREVGDAVGVAIGRGGTEVVVEETENLFNNNDNIGEVNVAIVEDGDTVDPVDGLEVVEDAAVDSDLGSSGVKAFRRGGHATTPAGRCILHQQAMISP</sequence>
<comment type="caution">
    <text evidence="6">The sequence shown here is derived from an EMBL/GenBank/DDBJ whole genome shotgun (WGS) entry which is preliminary data.</text>
</comment>
<evidence type="ECO:0000259" key="5">
    <source>
        <dbReference type="PROSITE" id="PS50016"/>
    </source>
</evidence>
<dbReference type="SUPFAM" id="SSF57903">
    <property type="entry name" value="FYVE/PHD zinc finger"/>
    <property type="match status" value="1"/>
</dbReference>
<evidence type="ECO:0000256" key="4">
    <source>
        <dbReference type="PROSITE-ProRule" id="PRU00146"/>
    </source>
</evidence>
<dbReference type="InterPro" id="IPR019787">
    <property type="entry name" value="Znf_PHD-finger"/>
</dbReference>
<name>A0A835GPM0_SPOEX</name>
<accession>A0A835GPM0</accession>
<dbReference type="EMBL" id="JACKWZ010000038">
    <property type="protein sequence ID" value="KAF9419877.1"/>
    <property type="molecule type" value="Genomic_DNA"/>
</dbReference>
<keyword evidence="3" id="KW-0862">Zinc</keyword>
<dbReference type="InterPro" id="IPR011011">
    <property type="entry name" value="Znf_FYVE_PHD"/>
</dbReference>
<keyword evidence="1" id="KW-0479">Metal-binding</keyword>
<evidence type="ECO:0000256" key="3">
    <source>
        <dbReference type="ARBA" id="ARBA00022833"/>
    </source>
</evidence>
<keyword evidence="7" id="KW-1185">Reference proteome</keyword>
<dbReference type="Gene3D" id="3.30.40.10">
    <property type="entry name" value="Zinc/RING finger domain, C3HC4 (zinc finger)"/>
    <property type="match status" value="1"/>
</dbReference>
<dbReference type="Proteomes" id="UP000648187">
    <property type="component" value="Unassembled WGS sequence"/>
</dbReference>
<evidence type="ECO:0000313" key="7">
    <source>
        <dbReference type="Proteomes" id="UP000648187"/>
    </source>
</evidence>
<evidence type="ECO:0000313" key="6">
    <source>
        <dbReference type="EMBL" id="KAF9419877.1"/>
    </source>
</evidence>
<evidence type="ECO:0000256" key="1">
    <source>
        <dbReference type="ARBA" id="ARBA00022723"/>
    </source>
</evidence>
<proteinExistence type="predicted"/>
<reference evidence="6" key="1">
    <citation type="submission" date="2020-08" db="EMBL/GenBank/DDBJ databases">
        <title>Spodoptera exigua strain:BAW_Kor-Di-RS1 Genome sequencing and assembly.</title>
        <authorList>
            <person name="Kim J."/>
            <person name="Nam H.Y."/>
            <person name="Kwon M."/>
            <person name="Choi J.H."/>
            <person name="Cho S.R."/>
            <person name="Kim G.-H."/>
        </authorList>
    </citation>
    <scope>NUCLEOTIDE SEQUENCE</scope>
    <source>
        <strain evidence="6">BAW_Kor-Di-RS1</strain>
        <tissue evidence="6">Whole-body</tissue>
    </source>
</reference>
<organism evidence="6 7">
    <name type="scientific">Spodoptera exigua</name>
    <name type="common">Beet armyworm</name>
    <name type="synonym">Noctua fulgens</name>
    <dbReference type="NCBI Taxonomy" id="7107"/>
    <lineage>
        <taxon>Eukaryota</taxon>
        <taxon>Metazoa</taxon>
        <taxon>Ecdysozoa</taxon>
        <taxon>Arthropoda</taxon>
        <taxon>Hexapoda</taxon>
        <taxon>Insecta</taxon>
        <taxon>Pterygota</taxon>
        <taxon>Neoptera</taxon>
        <taxon>Endopterygota</taxon>
        <taxon>Lepidoptera</taxon>
        <taxon>Glossata</taxon>
        <taxon>Ditrysia</taxon>
        <taxon>Noctuoidea</taxon>
        <taxon>Noctuidae</taxon>
        <taxon>Amphipyrinae</taxon>
        <taxon>Spodoptera</taxon>
    </lineage>
</organism>
<dbReference type="PROSITE" id="PS50016">
    <property type="entry name" value="ZF_PHD_2"/>
    <property type="match status" value="1"/>
</dbReference>
<dbReference type="AlphaFoldDB" id="A0A835GPM0"/>